<dbReference type="InterPro" id="IPR025315">
    <property type="entry name" value="DUF4220"/>
</dbReference>
<organism evidence="4 5">
    <name type="scientific">Camellia sinensis</name>
    <name type="common">Tea plant</name>
    <name type="synonym">Thea sinensis</name>
    <dbReference type="NCBI Taxonomy" id="4442"/>
    <lineage>
        <taxon>Eukaryota</taxon>
        <taxon>Viridiplantae</taxon>
        <taxon>Streptophyta</taxon>
        <taxon>Embryophyta</taxon>
        <taxon>Tracheophyta</taxon>
        <taxon>Spermatophyta</taxon>
        <taxon>Magnoliopsida</taxon>
        <taxon>eudicotyledons</taxon>
        <taxon>Gunneridae</taxon>
        <taxon>Pentapetalae</taxon>
        <taxon>asterids</taxon>
        <taxon>Ericales</taxon>
        <taxon>Theaceae</taxon>
        <taxon>Camellia</taxon>
    </lineage>
</organism>
<evidence type="ECO:0000313" key="5">
    <source>
        <dbReference type="Proteomes" id="UP000593564"/>
    </source>
</evidence>
<reference evidence="5" key="1">
    <citation type="journal article" date="2020" name="Nat. Commun.">
        <title>Genome assembly of wild tea tree DASZ reveals pedigree and selection history of tea varieties.</title>
        <authorList>
            <person name="Zhang W."/>
            <person name="Zhang Y."/>
            <person name="Qiu H."/>
            <person name="Guo Y."/>
            <person name="Wan H."/>
            <person name="Zhang X."/>
            <person name="Scossa F."/>
            <person name="Alseekh S."/>
            <person name="Zhang Q."/>
            <person name="Wang P."/>
            <person name="Xu L."/>
            <person name="Schmidt M.H."/>
            <person name="Jia X."/>
            <person name="Li D."/>
            <person name="Zhu A."/>
            <person name="Guo F."/>
            <person name="Chen W."/>
            <person name="Ni D."/>
            <person name="Usadel B."/>
            <person name="Fernie A.R."/>
            <person name="Wen W."/>
        </authorList>
    </citation>
    <scope>NUCLEOTIDE SEQUENCE [LARGE SCALE GENOMIC DNA]</scope>
    <source>
        <strain evidence="5">cv. G240</strain>
    </source>
</reference>
<name>A0A7J7HGX8_CAMSI</name>
<protein>
    <recommendedName>
        <fullName evidence="3">DUF4220 domain-containing protein</fullName>
    </recommendedName>
</protein>
<dbReference type="Pfam" id="PF13968">
    <property type="entry name" value="DUF4220"/>
    <property type="match status" value="1"/>
</dbReference>
<dbReference type="Pfam" id="PF04578">
    <property type="entry name" value="DUF594"/>
    <property type="match status" value="1"/>
</dbReference>
<feature type="transmembrane region" description="Helical" evidence="2">
    <location>
        <begin position="516"/>
        <end position="548"/>
    </location>
</feature>
<feature type="transmembrane region" description="Helical" evidence="2">
    <location>
        <begin position="305"/>
        <end position="324"/>
    </location>
</feature>
<keyword evidence="2" id="KW-1133">Transmembrane helix</keyword>
<evidence type="ECO:0000256" key="2">
    <source>
        <dbReference type="SAM" id="Phobius"/>
    </source>
</evidence>
<dbReference type="Proteomes" id="UP000593564">
    <property type="component" value="Unassembled WGS sequence"/>
</dbReference>
<keyword evidence="5" id="KW-1185">Reference proteome</keyword>
<sequence length="916" mass="105405">MEEAFHAHFFQTEPEVSMADLTRLSQRPDEKAAQFVARFEHEISVGDLNYEIDGTEIVGREPMTCEALIQKDSFELFERLALFLLYPFSAASIVSGIRFDLLSLVRHLSGRRLSLRDSGHEFLYCGRPLQRREPPTKPNITTADDTGAEEEATNNHRSGRHAMNCGFGCRGDSDDGDAFETVPSVIEVHRFENKLQILVQSEGRQERIMPCIRICKIIHRNTREALRKIWDVWDFRVLAICILFTQLYLHIFGQRRRKSTTGLMNDVGVWLLYLFADLLATIALGKDSKLNADASDINSTNLLRGLWASIIFFFLGGPDTLTILRLEETDMWLKQLVGLLTQGVRTSVIMIVTWNIRDNKLSILALLMFFSGLIKYGERVWVIKSGSKEKYEGFLELDESKIRNSIAHEHRPNVKLVLQAYSYFRTFIPSNAHNKPRHELIREFREWVLEKGTTHNTFKLIEIELGLMYDILFSKVGTVFTFYGSILRLISFSCIAFVLVAFYFFKKPGELLKGDIPITICLIVGALVLEIAGVLAQLCSDWAIVWAFKYYPSKLVMPVFHLHEFVFSKSKRWSELMGQFSLLNYCTKNKHKMFCNIVETVWDREIVLTNFSLPLSPIQPSLKELIIKQLRNKLKRNVPEAETSEASNRQIGEWTLTNYGHLDAFKWIIELEFDESIVIWHVATDVCYHLELEDPKFVTDEVEATKILSYYMMHLLLICPSLPICDDIDTFEEAYTDVKKFFDERDSGSSNVKPYKLFLEKEWSTNNLTMNKIQKLVCGLMEKENKWNIMSNVWVEMLCYAASRCLLKHHAQELRSGGQFVTHVWLLLVHLGEIKKLEKDTSEESMDEIESAYEAKGFFVTLANGRSLLKTHSIGRFYSVNDFVHQIQPSQGNFLAVSCCGLPLLLCFDLSSCCLC</sequence>
<accession>A0A7J7HGX8</accession>
<gene>
    <name evidence="4" type="ORF">HYC85_009192</name>
</gene>
<evidence type="ECO:0000313" key="4">
    <source>
        <dbReference type="EMBL" id="KAF5951248.1"/>
    </source>
</evidence>
<feature type="transmembrane region" description="Helical" evidence="2">
    <location>
        <begin position="263"/>
        <end position="285"/>
    </location>
</feature>
<dbReference type="EMBL" id="JACBKZ010000004">
    <property type="protein sequence ID" value="KAF5951248.1"/>
    <property type="molecule type" value="Genomic_DNA"/>
</dbReference>
<dbReference type="PANTHER" id="PTHR31325">
    <property type="entry name" value="OS01G0798800 PROTEIN-RELATED"/>
    <property type="match status" value="1"/>
</dbReference>
<feature type="region of interest" description="Disordered" evidence="1">
    <location>
        <begin position="132"/>
        <end position="156"/>
    </location>
</feature>
<comment type="caution">
    <text evidence="4">The sequence shown here is derived from an EMBL/GenBank/DDBJ whole genome shotgun (WGS) entry which is preliminary data.</text>
</comment>
<reference evidence="4 5" key="2">
    <citation type="submission" date="2020-07" db="EMBL/GenBank/DDBJ databases">
        <title>Genome assembly of wild tea tree DASZ reveals pedigree and selection history of tea varieties.</title>
        <authorList>
            <person name="Zhang W."/>
        </authorList>
    </citation>
    <scope>NUCLEOTIDE SEQUENCE [LARGE SCALE GENOMIC DNA]</scope>
    <source>
        <strain evidence="5">cv. G240</strain>
        <tissue evidence="4">Leaf</tissue>
    </source>
</reference>
<dbReference type="AlphaFoldDB" id="A0A7J7HGX8"/>
<keyword evidence="2" id="KW-0812">Transmembrane</keyword>
<dbReference type="InterPro" id="IPR007658">
    <property type="entry name" value="DUF594"/>
</dbReference>
<evidence type="ECO:0000259" key="3">
    <source>
        <dbReference type="Pfam" id="PF13968"/>
    </source>
</evidence>
<keyword evidence="2" id="KW-0472">Membrane</keyword>
<feature type="transmembrane region" description="Helical" evidence="2">
    <location>
        <begin position="362"/>
        <end position="382"/>
    </location>
</feature>
<proteinExistence type="predicted"/>
<feature type="transmembrane region" description="Helical" evidence="2">
    <location>
        <begin position="233"/>
        <end position="251"/>
    </location>
</feature>
<feature type="domain" description="DUF4220" evidence="3">
    <location>
        <begin position="270"/>
        <end position="585"/>
    </location>
</feature>
<evidence type="ECO:0000256" key="1">
    <source>
        <dbReference type="SAM" id="MobiDB-lite"/>
    </source>
</evidence>
<feature type="transmembrane region" description="Helical" evidence="2">
    <location>
        <begin position="480"/>
        <end position="504"/>
    </location>
</feature>